<feature type="domain" description="Translocation and assembly module TamB C-terminal" evidence="5">
    <location>
        <begin position="143"/>
        <end position="570"/>
    </location>
</feature>
<evidence type="ECO:0000256" key="4">
    <source>
        <dbReference type="ARBA" id="ARBA00023136"/>
    </source>
</evidence>
<name>A0AAE0W8Y5_9BIVA</name>
<dbReference type="Proteomes" id="UP001195483">
    <property type="component" value="Unassembled WGS sequence"/>
</dbReference>
<keyword evidence="2" id="KW-0812">Transmembrane</keyword>
<organism evidence="6 7">
    <name type="scientific">Potamilus streckersoni</name>
    <dbReference type="NCBI Taxonomy" id="2493646"/>
    <lineage>
        <taxon>Eukaryota</taxon>
        <taxon>Metazoa</taxon>
        <taxon>Spiralia</taxon>
        <taxon>Lophotrochozoa</taxon>
        <taxon>Mollusca</taxon>
        <taxon>Bivalvia</taxon>
        <taxon>Autobranchia</taxon>
        <taxon>Heteroconchia</taxon>
        <taxon>Palaeoheterodonta</taxon>
        <taxon>Unionida</taxon>
        <taxon>Unionoidea</taxon>
        <taxon>Unionidae</taxon>
        <taxon>Ambleminae</taxon>
        <taxon>Lampsilini</taxon>
        <taxon>Potamilus</taxon>
    </lineage>
</organism>
<evidence type="ECO:0000256" key="1">
    <source>
        <dbReference type="ARBA" id="ARBA00004167"/>
    </source>
</evidence>
<keyword evidence="3" id="KW-1133">Transmembrane helix</keyword>
<evidence type="ECO:0000313" key="6">
    <source>
        <dbReference type="EMBL" id="KAK3604787.1"/>
    </source>
</evidence>
<dbReference type="EMBL" id="JAEAOA010000085">
    <property type="protein sequence ID" value="KAK3604787.1"/>
    <property type="molecule type" value="Genomic_DNA"/>
</dbReference>
<evidence type="ECO:0000256" key="3">
    <source>
        <dbReference type="ARBA" id="ARBA00022989"/>
    </source>
</evidence>
<evidence type="ECO:0000259" key="5">
    <source>
        <dbReference type="Pfam" id="PF04357"/>
    </source>
</evidence>
<keyword evidence="4" id="KW-0472">Membrane</keyword>
<evidence type="ECO:0000313" key="7">
    <source>
        <dbReference type="Proteomes" id="UP001195483"/>
    </source>
</evidence>
<dbReference type="Pfam" id="PF04357">
    <property type="entry name" value="TamB"/>
    <property type="match status" value="1"/>
</dbReference>
<reference evidence="6" key="2">
    <citation type="journal article" date="2021" name="Genome Biol. Evol.">
        <title>Developing a high-quality reference genome for a parasitic bivalve with doubly uniparental inheritance (Bivalvia: Unionida).</title>
        <authorList>
            <person name="Smith C.H."/>
        </authorList>
    </citation>
    <scope>NUCLEOTIDE SEQUENCE</scope>
    <source>
        <strain evidence="6">CHS0354</strain>
        <tissue evidence="6">Mantle</tissue>
    </source>
</reference>
<dbReference type="GO" id="GO:0009306">
    <property type="term" value="P:protein secretion"/>
    <property type="evidence" value="ECO:0007669"/>
    <property type="project" value="InterPro"/>
</dbReference>
<reference evidence="6" key="3">
    <citation type="submission" date="2023-05" db="EMBL/GenBank/DDBJ databases">
        <authorList>
            <person name="Smith C.H."/>
        </authorList>
    </citation>
    <scope>NUCLEOTIDE SEQUENCE</scope>
    <source>
        <strain evidence="6">CHS0354</strain>
        <tissue evidence="6">Mantle</tissue>
    </source>
</reference>
<gene>
    <name evidence="6" type="ORF">CHS0354_000445</name>
</gene>
<comment type="subcellular location">
    <subcellularLocation>
        <location evidence="1">Membrane</location>
        <topology evidence="1">Single-pass membrane protein</topology>
    </subcellularLocation>
</comment>
<protein>
    <recommendedName>
        <fullName evidence="5">Translocation and assembly module TamB C-terminal domain-containing protein</fullName>
    </recommendedName>
</protein>
<dbReference type="AlphaFoldDB" id="A0AAE0W8Y5"/>
<dbReference type="GO" id="GO:0005886">
    <property type="term" value="C:plasma membrane"/>
    <property type="evidence" value="ECO:0007669"/>
    <property type="project" value="InterPro"/>
</dbReference>
<comment type="caution">
    <text evidence="6">The sequence shown here is derived from an EMBL/GenBank/DDBJ whole genome shotgun (WGS) entry which is preliminary data.</text>
</comment>
<reference evidence="6" key="1">
    <citation type="journal article" date="2021" name="Genome Biol. Evol.">
        <title>A High-Quality Reference Genome for a Parasitic Bivalve with Doubly Uniparental Inheritance (Bivalvia: Unionida).</title>
        <authorList>
            <person name="Smith C.H."/>
        </authorList>
    </citation>
    <scope>NUCLEOTIDE SEQUENCE</scope>
    <source>
        <strain evidence="6">CHS0354</strain>
    </source>
</reference>
<sequence>MSGILDSIVIDNLTMTRGENVIQTSLELRNPLTAPKVHFISIRNASILLPEIKDVLKFAKLHTITDNIEKYPFLSHTLSISGFYNIRPVQNSNENFRLSVISIAGESTIVGNMNFKQKSFDGVSYNVAADLSIDPSKLEINSLSIQDDQEGKAKISGKINLSLFKILDFDLRSKIDKLLLLNVQNITLSYPISGKLICSSNNVLLKGTYDKPNLSGSFTIDGFDLSSQNTYSSKLAYNSFNFINFTARENSFSSNKINLSDSIKTYFGILPENKLEEQSNSFLNKLTYDIDITSNQFLKYTHVLDQKFGAELSINVNKLALNLRKSENLLLNGYANINSGNFKYYATNFKLEDGGSVVWVNNKISDGKLSNVRAKKNVSLYNISNSQTENIDIFLKLSDNISNPKLEMGYSISYPNTNETHYFKSIGSSLTGIEDANAESTIFGILLTGQRSIANTSSNGSNGNIKASSIGLNIVSNFIAQQVSRILGNISWIQSFNIGLDNSLTALDFSITGSIPGLDNKWFFTVENRGMPMSGNQRYTYGGKEKLNYAITPNISFDVFHSNQRSTFNLDNLSTDFFGAGKTQFKSFHTIA</sequence>
<dbReference type="InterPro" id="IPR007452">
    <property type="entry name" value="TamB_C"/>
</dbReference>
<keyword evidence="7" id="KW-1185">Reference proteome</keyword>
<proteinExistence type="predicted"/>
<accession>A0AAE0W8Y5</accession>
<evidence type="ECO:0000256" key="2">
    <source>
        <dbReference type="ARBA" id="ARBA00022692"/>
    </source>
</evidence>